<evidence type="ECO:0000256" key="1">
    <source>
        <dbReference type="SAM" id="Phobius"/>
    </source>
</evidence>
<protein>
    <recommendedName>
        <fullName evidence="2">DUF6677 domain-containing protein</fullName>
    </recommendedName>
</protein>
<evidence type="ECO:0000313" key="3">
    <source>
        <dbReference type="EMBL" id="SUZ79443.1"/>
    </source>
</evidence>
<name>A0A381QPJ9_9ZZZZ</name>
<feature type="transmembrane region" description="Helical" evidence="1">
    <location>
        <begin position="71"/>
        <end position="89"/>
    </location>
</feature>
<proteinExistence type="predicted"/>
<organism evidence="3">
    <name type="scientific">marine metagenome</name>
    <dbReference type="NCBI Taxonomy" id="408172"/>
    <lineage>
        <taxon>unclassified sequences</taxon>
        <taxon>metagenomes</taxon>
        <taxon>ecological metagenomes</taxon>
    </lineage>
</organism>
<accession>A0A381QPJ9</accession>
<feature type="domain" description="DUF6677" evidence="2">
    <location>
        <begin position="20"/>
        <end position="133"/>
    </location>
</feature>
<evidence type="ECO:0000259" key="2">
    <source>
        <dbReference type="Pfam" id="PF20382"/>
    </source>
</evidence>
<sequence>MRTRQNVRPSTVGKPSAVLLCFVAWFVPGAGHLWLQRTRNGVILFTALSLMFAIGLVLGGRIFPFEPSQPLVALASIADMGIGAAYVIARLAEWGVGRVAISTYEYGNTFLITSGLLNFLVMIDVYDIAMGRK</sequence>
<dbReference type="EMBL" id="UINC01001386">
    <property type="protein sequence ID" value="SUZ79443.1"/>
    <property type="molecule type" value="Genomic_DNA"/>
</dbReference>
<reference evidence="3" key="1">
    <citation type="submission" date="2018-05" db="EMBL/GenBank/DDBJ databases">
        <authorList>
            <person name="Lanie J.A."/>
            <person name="Ng W.-L."/>
            <person name="Kazmierczak K.M."/>
            <person name="Andrzejewski T.M."/>
            <person name="Davidsen T.M."/>
            <person name="Wayne K.J."/>
            <person name="Tettelin H."/>
            <person name="Glass J.I."/>
            <person name="Rusch D."/>
            <person name="Podicherti R."/>
            <person name="Tsui H.-C.T."/>
            <person name="Winkler M.E."/>
        </authorList>
    </citation>
    <scope>NUCLEOTIDE SEQUENCE</scope>
</reference>
<keyword evidence="1" id="KW-1133">Transmembrane helix</keyword>
<dbReference type="AlphaFoldDB" id="A0A381QPJ9"/>
<keyword evidence="1" id="KW-0812">Transmembrane</keyword>
<feature type="transmembrane region" description="Helical" evidence="1">
    <location>
        <begin position="12"/>
        <end position="35"/>
    </location>
</feature>
<feature type="transmembrane region" description="Helical" evidence="1">
    <location>
        <begin position="41"/>
        <end position="59"/>
    </location>
</feature>
<keyword evidence="1" id="KW-0472">Membrane</keyword>
<gene>
    <name evidence="3" type="ORF">METZ01_LOCUS32297</name>
</gene>
<feature type="transmembrane region" description="Helical" evidence="1">
    <location>
        <begin position="109"/>
        <end position="129"/>
    </location>
</feature>
<dbReference type="InterPro" id="IPR046499">
    <property type="entry name" value="DUF6677"/>
</dbReference>
<dbReference type="Pfam" id="PF20382">
    <property type="entry name" value="DUF6677"/>
    <property type="match status" value="1"/>
</dbReference>